<dbReference type="AlphaFoldDB" id="A0A392RZT0"/>
<name>A0A392RZT0_9FABA</name>
<keyword evidence="1" id="KW-0472">Membrane</keyword>
<evidence type="ECO:0000313" key="3">
    <source>
        <dbReference type="Proteomes" id="UP000265520"/>
    </source>
</evidence>
<keyword evidence="1" id="KW-0812">Transmembrane</keyword>
<evidence type="ECO:0000256" key="1">
    <source>
        <dbReference type="SAM" id="Phobius"/>
    </source>
</evidence>
<feature type="transmembrane region" description="Helical" evidence="1">
    <location>
        <begin position="27"/>
        <end position="47"/>
    </location>
</feature>
<evidence type="ECO:0000313" key="2">
    <source>
        <dbReference type="EMBL" id="MCI41919.1"/>
    </source>
</evidence>
<proteinExistence type="predicted"/>
<sequence length="61" mass="6892">NNVPTDQDSKTLTQPIEEESKVAEGTFVHTLFAIFILSFLCLCHFFVHMKIGVIVSEPIQK</sequence>
<organism evidence="2 3">
    <name type="scientific">Trifolium medium</name>
    <dbReference type="NCBI Taxonomy" id="97028"/>
    <lineage>
        <taxon>Eukaryota</taxon>
        <taxon>Viridiplantae</taxon>
        <taxon>Streptophyta</taxon>
        <taxon>Embryophyta</taxon>
        <taxon>Tracheophyta</taxon>
        <taxon>Spermatophyta</taxon>
        <taxon>Magnoliopsida</taxon>
        <taxon>eudicotyledons</taxon>
        <taxon>Gunneridae</taxon>
        <taxon>Pentapetalae</taxon>
        <taxon>rosids</taxon>
        <taxon>fabids</taxon>
        <taxon>Fabales</taxon>
        <taxon>Fabaceae</taxon>
        <taxon>Papilionoideae</taxon>
        <taxon>50 kb inversion clade</taxon>
        <taxon>NPAAA clade</taxon>
        <taxon>Hologalegina</taxon>
        <taxon>IRL clade</taxon>
        <taxon>Trifolieae</taxon>
        <taxon>Trifolium</taxon>
    </lineage>
</organism>
<accession>A0A392RZT0</accession>
<dbReference type="Proteomes" id="UP000265520">
    <property type="component" value="Unassembled WGS sequence"/>
</dbReference>
<reference evidence="2 3" key="1">
    <citation type="journal article" date="2018" name="Front. Plant Sci.">
        <title>Red Clover (Trifolium pratense) and Zigzag Clover (T. medium) - A Picture of Genomic Similarities and Differences.</title>
        <authorList>
            <person name="Dluhosova J."/>
            <person name="Istvanek J."/>
            <person name="Nedelnik J."/>
            <person name="Repkova J."/>
        </authorList>
    </citation>
    <scope>NUCLEOTIDE SEQUENCE [LARGE SCALE GENOMIC DNA]</scope>
    <source>
        <strain evidence="3">cv. 10/8</strain>
        <tissue evidence="2">Leaf</tissue>
    </source>
</reference>
<keyword evidence="1" id="KW-1133">Transmembrane helix</keyword>
<feature type="non-terminal residue" evidence="2">
    <location>
        <position position="1"/>
    </location>
</feature>
<dbReference type="EMBL" id="LXQA010297881">
    <property type="protein sequence ID" value="MCI41919.1"/>
    <property type="molecule type" value="Genomic_DNA"/>
</dbReference>
<protein>
    <submittedName>
        <fullName evidence="2">Uncharacterized protein</fullName>
    </submittedName>
</protein>
<comment type="caution">
    <text evidence="2">The sequence shown here is derived from an EMBL/GenBank/DDBJ whole genome shotgun (WGS) entry which is preliminary data.</text>
</comment>
<keyword evidence="3" id="KW-1185">Reference proteome</keyword>